<organism evidence="5 6">
    <name type="scientific">Azospirillum oleiclasticum</name>
    <dbReference type="NCBI Taxonomy" id="2735135"/>
    <lineage>
        <taxon>Bacteria</taxon>
        <taxon>Pseudomonadati</taxon>
        <taxon>Pseudomonadota</taxon>
        <taxon>Alphaproteobacteria</taxon>
        <taxon>Rhodospirillales</taxon>
        <taxon>Azospirillaceae</taxon>
        <taxon>Azospirillum</taxon>
    </lineage>
</organism>
<accession>A0ABX2TDA6</accession>
<keyword evidence="1 3" id="KW-0575">Peroxidase</keyword>
<sequence length="160" mass="16742">MAIQVGDTIPSVKLKHLTDNGMQEVDTADLFKGKKVVLFSVPGAFTPTCSAKHLPGFVEQAEALKAKGVEEIVCTAVNDPFVMRAWGEKHNVAGKVFMLPDGNAALATALGLTMDASGHGLGTRGQRFAIVVDDGKVTHVAVEKPGQFEVSSAEAVIAAV</sequence>
<evidence type="ECO:0000256" key="2">
    <source>
        <dbReference type="ARBA" id="ARBA00023002"/>
    </source>
</evidence>
<evidence type="ECO:0000256" key="3">
    <source>
        <dbReference type="RuleBase" id="RU366011"/>
    </source>
</evidence>
<comment type="catalytic activity">
    <reaction evidence="3">
        <text>a hydroperoxide + 2 glutathione = an alcohol + glutathione disulfide + H2O</text>
        <dbReference type="Rhea" id="RHEA:62632"/>
        <dbReference type="ChEBI" id="CHEBI:15377"/>
        <dbReference type="ChEBI" id="CHEBI:30879"/>
        <dbReference type="ChEBI" id="CHEBI:35924"/>
        <dbReference type="ChEBI" id="CHEBI:57925"/>
        <dbReference type="ChEBI" id="CHEBI:58297"/>
        <dbReference type="EC" id="1.11.1.27"/>
    </reaction>
</comment>
<comment type="similarity">
    <text evidence="3">Belongs to the peroxiredoxin family. Prx5 subfamily.</text>
</comment>
<dbReference type="CDD" id="cd03013">
    <property type="entry name" value="PRX5_like"/>
    <property type="match status" value="1"/>
</dbReference>
<dbReference type="InterPro" id="IPR036249">
    <property type="entry name" value="Thioredoxin-like_sf"/>
</dbReference>
<keyword evidence="2 3" id="KW-0560">Oxidoreductase</keyword>
<keyword evidence="6" id="KW-1185">Reference proteome</keyword>
<dbReference type="EC" id="1.11.1.27" evidence="3"/>
<protein>
    <recommendedName>
        <fullName evidence="3">Glutathione-dependent peroxiredoxin</fullName>
        <ecNumber evidence="3">1.11.1.27</ecNumber>
    </recommendedName>
</protein>
<dbReference type="InterPro" id="IPR013766">
    <property type="entry name" value="Thioredoxin_domain"/>
</dbReference>
<dbReference type="InterPro" id="IPR013740">
    <property type="entry name" value="Redoxin"/>
</dbReference>
<evidence type="ECO:0000313" key="5">
    <source>
        <dbReference type="EMBL" id="NYZ21775.1"/>
    </source>
</evidence>
<keyword evidence="3" id="KW-0676">Redox-active center</keyword>
<evidence type="ECO:0000256" key="1">
    <source>
        <dbReference type="ARBA" id="ARBA00022559"/>
    </source>
</evidence>
<evidence type="ECO:0000259" key="4">
    <source>
        <dbReference type="PROSITE" id="PS51352"/>
    </source>
</evidence>
<dbReference type="EMBL" id="JABFDB010000013">
    <property type="protein sequence ID" value="NYZ21775.1"/>
    <property type="molecule type" value="Genomic_DNA"/>
</dbReference>
<dbReference type="Pfam" id="PF08534">
    <property type="entry name" value="Redoxin"/>
    <property type="match status" value="1"/>
</dbReference>
<reference evidence="5 6" key="1">
    <citation type="submission" date="2020-05" db="EMBL/GenBank/DDBJ databases">
        <title>Azospirillum oleiclasticum sp. nov, a nitrogen-fixing and heavy crude oil-emulsifying bacterium isolated from the crude oil of Yumen Oilfield.</title>
        <authorList>
            <person name="Wu D."/>
            <person name="Cai M."/>
            <person name="Zhang X."/>
        </authorList>
    </citation>
    <scope>NUCLEOTIDE SEQUENCE [LARGE SCALE GENOMIC DNA]</scope>
    <source>
        <strain evidence="5 6">ROY-1-1-2</strain>
    </source>
</reference>
<dbReference type="PROSITE" id="PS51352">
    <property type="entry name" value="THIOREDOXIN_2"/>
    <property type="match status" value="1"/>
</dbReference>
<comment type="caution">
    <text evidence="5">The sequence shown here is derived from an EMBL/GenBank/DDBJ whole genome shotgun (WGS) entry which is preliminary data.</text>
</comment>
<feature type="domain" description="Thioredoxin" evidence="4">
    <location>
        <begin position="3"/>
        <end position="160"/>
    </location>
</feature>
<dbReference type="Gene3D" id="3.40.30.10">
    <property type="entry name" value="Glutaredoxin"/>
    <property type="match status" value="1"/>
</dbReference>
<dbReference type="InterPro" id="IPR037944">
    <property type="entry name" value="PRX5-like"/>
</dbReference>
<keyword evidence="3" id="KW-0049">Antioxidant</keyword>
<gene>
    <name evidence="5" type="ORF">HND93_18835</name>
</gene>
<dbReference type="RefSeq" id="WP_180283547.1">
    <property type="nucleotide sequence ID" value="NZ_JABFDB010000013.1"/>
</dbReference>
<dbReference type="PANTHER" id="PTHR10430:SF16">
    <property type="entry name" value="PEROXIREDOXIN-5, MITOCHONDRIAL"/>
    <property type="match status" value="1"/>
</dbReference>
<proteinExistence type="inferred from homology"/>
<comment type="function">
    <text evidence="3">Thiol-specific peroxidase that catalyzes the reduction of hydrogen peroxide and organic hydroperoxides to water and alcohols, respectively. Plays a role in cell protection against oxidative stress by detoxifying peroxides.</text>
</comment>
<dbReference type="PANTHER" id="PTHR10430">
    <property type="entry name" value="PEROXIREDOXIN"/>
    <property type="match status" value="1"/>
</dbReference>
<dbReference type="SUPFAM" id="SSF52833">
    <property type="entry name" value="Thioredoxin-like"/>
    <property type="match status" value="1"/>
</dbReference>
<name>A0ABX2TDA6_9PROT</name>
<evidence type="ECO:0000313" key="6">
    <source>
        <dbReference type="Proteomes" id="UP000584642"/>
    </source>
</evidence>
<dbReference type="Proteomes" id="UP000584642">
    <property type="component" value="Unassembled WGS sequence"/>
</dbReference>